<comment type="function">
    <text evidence="9">Mediates the uptake of pyruvate into mitochondria.</text>
</comment>
<evidence type="ECO:0000313" key="14">
    <source>
        <dbReference type="Proteomes" id="UP000616769"/>
    </source>
</evidence>
<reference evidence="13" key="2">
    <citation type="journal article" date="2020" name="PLoS Negl. Trop. Dis.">
        <title>High-quality nuclear genome for Sarcoptes scabiei-A critical resource for a neglected parasite.</title>
        <authorList>
            <person name="Korhonen P.K."/>
            <person name="Gasser R.B."/>
            <person name="Ma G."/>
            <person name="Wang T."/>
            <person name="Stroehlein A.J."/>
            <person name="Young N.D."/>
            <person name="Ang C.S."/>
            <person name="Fernando D.D."/>
            <person name="Lu H.C."/>
            <person name="Taylor S."/>
            <person name="Reynolds S.L."/>
            <person name="Mofiz E."/>
            <person name="Najaraj S.H."/>
            <person name="Gowda H."/>
            <person name="Madugundu A."/>
            <person name="Renuse S."/>
            <person name="Holt D."/>
            <person name="Pandey A."/>
            <person name="Papenfuss A.T."/>
            <person name="Fischer K."/>
        </authorList>
    </citation>
    <scope>NUCLEOTIDE SEQUENCE [LARGE SCALE GENOMIC DNA]</scope>
</reference>
<reference evidence="10" key="3">
    <citation type="submission" date="2020-01" db="EMBL/GenBank/DDBJ databases">
        <authorList>
            <person name="Korhonen P.K.K."/>
            <person name="Guangxu M.G."/>
            <person name="Wang T.W."/>
            <person name="Stroehlein A.J.S."/>
            <person name="Young N.D."/>
            <person name="Ang C.-S.A."/>
            <person name="Fernando D.W.F."/>
            <person name="Lu H.L."/>
            <person name="Taylor S.T."/>
            <person name="Ehtesham M.E.M."/>
            <person name="Najaraj S.H.N."/>
            <person name="Harsha G.H.G."/>
            <person name="Madugundu A.M."/>
            <person name="Renuse S.R."/>
            <person name="Holt D.H."/>
            <person name="Pandey A.P."/>
            <person name="Papenfuss A.P."/>
            <person name="Gasser R.B.G."/>
            <person name="Fischer K.F."/>
        </authorList>
    </citation>
    <scope>NUCLEOTIDE SEQUENCE</scope>
    <source>
        <strain evidence="10">SSS_KF_BRIS2020</strain>
    </source>
</reference>
<dbReference type="GO" id="GO:0006850">
    <property type="term" value="P:pyruvate import into mitochondria"/>
    <property type="evidence" value="ECO:0007669"/>
    <property type="project" value="InterPro"/>
</dbReference>
<evidence type="ECO:0000256" key="4">
    <source>
        <dbReference type="ARBA" id="ARBA00022692"/>
    </source>
</evidence>
<evidence type="ECO:0000256" key="9">
    <source>
        <dbReference type="RuleBase" id="RU363100"/>
    </source>
</evidence>
<dbReference type="EMBL" id="JXLN01011256">
    <property type="protein sequence ID" value="KPM07032.1"/>
    <property type="molecule type" value="Genomic_DNA"/>
</dbReference>
<evidence type="ECO:0000256" key="3">
    <source>
        <dbReference type="ARBA" id="ARBA00022448"/>
    </source>
</evidence>
<dbReference type="OMA" id="PQQFAIC"/>
<comment type="similarity">
    <text evidence="2 9">Belongs to the mitochondrial pyruvate carrier (MPC) (TC 2.A.105) family.</text>
</comment>
<dbReference type="VEuPathDB" id="VectorBase:SSCA001268"/>
<proteinExistence type="inferred from homology"/>
<dbReference type="OrthoDB" id="869189at2759"/>
<keyword evidence="10" id="KW-0670">Pyruvate</keyword>
<evidence type="ECO:0000256" key="6">
    <source>
        <dbReference type="ARBA" id="ARBA00022989"/>
    </source>
</evidence>
<dbReference type="Proteomes" id="UP000616769">
    <property type="component" value="Unassembled WGS sequence"/>
</dbReference>
<keyword evidence="13" id="KW-1185">Reference proteome</keyword>
<evidence type="ECO:0000256" key="7">
    <source>
        <dbReference type="ARBA" id="ARBA00023128"/>
    </source>
</evidence>
<name>A0A132A7U0_SARSC</name>
<dbReference type="PANTHER" id="PTHR14154">
    <property type="entry name" value="UPF0041 BRAIN PROTEIN 44-RELATED"/>
    <property type="match status" value="1"/>
</dbReference>
<dbReference type="EnsemblMetazoa" id="SSS_1685s_mrna">
    <property type="protein sequence ID" value="KAF7495236.1"/>
    <property type="gene ID" value="SSS_1685"/>
</dbReference>
<gene>
    <name evidence="11" type="ORF">QR98_0055140</name>
    <name evidence="10" type="ORF">SSS_1685</name>
</gene>
<organism evidence="11 14">
    <name type="scientific">Sarcoptes scabiei</name>
    <name type="common">Itch mite</name>
    <name type="synonym">Acarus scabiei</name>
    <dbReference type="NCBI Taxonomy" id="52283"/>
    <lineage>
        <taxon>Eukaryota</taxon>
        <taxon>Metazoa</taxon>
        <taxon>Ecdysozoa</taxon>
        <taxon>Arthropoda</taxon>
        <taxon>Chelicerata</taxon>
        <taxon>Arachnida</taxon>
        <taxon>Acari</taxon>
        <taxon>Acariformes</taxon>
        <taxon>Sarcoptiformes</taxon>
        <taxon>Astigmata</taxon>
        <taxon>Psoroptidia</taxon>
        <taxon>Sarcoptoidea</taxon>
        <taxon>Sarcoptidae</taxon>
        <taxon>Sarcoptinae</taxon>
        <taxon>Sarcoptes</taxon>
    </lineage>
</organism>
<sequence length="115" mass="13320">MSIIYRNLVRRIDPLVPAKFRPLWEHEAGPKTVFFWAPAVKWGLVIASLSDLTRPIDQMSVAQTMSLAATGLIWSRYSLVIIPKNWSLFSVNFFVAITNVTQTFRIYRYKMTHSE</sequence>
<reference evidence="12" key="4">
    <citation type="submission" date="2022-06" db="UniProtKB">
        <authorList>
            <consortium name="EnsemblMetazoa"/>
        </authorList>
    </citation>
    <scope>IDENTIFICATION</scope>
</reference>
<evidence type="ECO:0000313" key="10">
    <source>
        <dbReference type="EMBL" id="KAF7495236.1"/>
    </source>
</evidence>
<dbReference type="GO" id="GO:0005743">
    <property type="term" value="C:mitochondrial inner membrane"/>
    <property type="evidence" value="ECO:0007669"/>
    <property type="project" value="UniProtKB-SubCell"/>
</dbReference>
<keyword evidence="4" id="KW-0812">Transmembrane</keyword>
<dbReference type="EMBL" id="WVUK01000049">
    <property type="protein sequence ID" value="KAF7495236.1"/>
    <property type="molecule type" value="Genomic_DNA"/>
</dbReference>
<dbReference type="AlphaFoldDB" id="A0A132A7U0"/>
<evidence type="ECO:0000256" key="1">
    <source>
        <dbReference type="ARBA" id="ARBA00004448"/>
    </source>
</evidence>
<keyword evidence="8" id="KW-0472">Membrane</keyword>
<comment type="subcellular location">
    <subcellularLocation>
        <location evidence="1 9">Mitochondrion inner membrane</location>
        <topology evidence="1 9">Multi-pass membrane protein</topology>
    </subcellularLocation>
</comment>
<reference evidence="11 14" key="1">
    <citation type="journal article" date="2015" name="Parasit. Vectors">
        <title>Draft genome of the scabies mite.</title>
        <authorList>
            <person name="Rider S.D.Jr."/>
            <person name="Morgan M.S."/>
            <person name="Arlian L.G."/>
        </authorList>
    </citation>
    <scope>NUCLEOTIDE SEQUENCE [LARGE SCALE GENOMIC DNA]</scope>
    <source>
        <strain evidence="11">Arlian Lab</strain>
    </source>
</reference>
<keyword evidence="6" id="KW-1133">Transmembrane helix</keyword>
<evidence type="ECO:0000313" key="13">
    <source>
        <dbReference type="Proteomes" id="UP000070412"/>
    </source>
</evidence>
<dbReference type="InterPro" id="IPR005336">
    <property type="entry name" value="MPC"/>
</dbReference>
<evidence type="ECO:0000256" key="5">
    <source>
        <dbReference type="ARBA" id="ARBA00022792"/>
    </source>
</evidence>
<dbReference type="Proteomes" id="UP000070412">
    <property type="component" value="Unassembled WGS sequence"/>
</dbReference>
<accession>A0A132A7U0</accession>
<evidence type="ECO:0000256" key="2">
    <source>
        <dbReference type="ARBA" id="ARBA00006416"/>
    </source>
</evidence>
<keyword evidence="5 9" id="KW-0999">Mitochondrion inner membrane</keyword>
<protein>
    <recommendedName>
        <fullName evidence="9">Mitochondrial pyruvate carrier</fullName>
    </recommendedName>
</protein>
<keyword evidence="7 9" id="KW-0496">Mitochondrion</keyword>
<evidence type="ECO:0000256" key="8">
    <source>
        <dbReference type="ARBA" id="ARBA00023136"/>
    </source>
</evidence>
<evidence type="ECO:0000313" key="11">
    <source>
        <dbReference type="EMBL" id="KPM07032.1"/>
    </source>
</evidence>
<keyword evidence="3 9" id="KW-0813">Transport</keyword>
<dbReference type="Pfam" id="PF03650">
    <property type="entry name" value="MPC"/>
    <property type="match status" value="1"/>
</dbReference>
<evidence type="ECO:0000313" key="12">
    <source>
        <dbReference type="EnsemblMetazoa" id="KAF7495236.1"/>
    </source>
</evidence>